<dbReference type="FunFam" id="3.40.50.10810:FF:000005">
    <property type="entry name" value="Photoperiod-independent early flowering 1"/>
    <property type="match status" value="1"/>
</dbReference>
<dbReference type="Pfam" id="PF00176">
    <property type="entry name" value="SNF2-rel_dom"/>
    <property type="match status" value="1"/>
</dbReference>
<protein>
    <recommendedName>
        <fullName evidence="3">DNA helicase</fullName>
        <ecNumber evidence="3">3.6.4.12</ecNumber>
    </recommendedName>
</protein>
<dbReference type="PANTHER" id="PTHR45685:SF1">
    <property type="entry name" value="HELICASE SRCAP"/>
    <property type="match status" value="1"/>
</dbReference>
<proteinExistence type="inferred from homology"/>
<evidence type="ECO:0000256" key="4">
    <source>
        <dbReference type="ARBA" id="ARBA00022741"/>
    </source>
</evidence>
<feature type="domain" description="Helicase ATP-binding" evidence="13">
    <location>
        <begin position="940"/>
        <end position="1105"/>
    </location>
</feature>
<accession>A0A9P3PKX7</accession>
<dbReference type="GO" id="GO:0003677">
    <property type="term" value="F:DNA binding"/>
    <property type="evidence" value="ECO:0007669"/>
    <property type="project" value="UniProtKB-KW"/>
</dbReference>
<comment type="similarity">
    <text evidence="2">Belongs to the SNF2/RAD54 helicase family. SWR1 subfamily.</text>
</comment>
<keyword evidence="10" id="KW-0010">Activator</keyword>
<evidence type="ECO:0000256" key="11">
    <source>
        <dbReference type="ARBA" id="ARBA00023242"/>
    </source>
</evidence>
<feature type="compositionally biased region" description="Basic residues" evidence="12">
    <location>
        <begin position="158"/>
        <end position="168"/>
    </location>
</feature>
<dbReference type="InterPro" id="IPR027417">
    <property type="entry name" value="P-loop_NTPase"/>
</dbReference>
<dbReference type="InterPro" id="IPR000330">
    <property type="entry name" value="SNF2_N"/>
</dbReference>
<comment type="caution">
    <text evidence="15">The sequence shown here is derived from an EMBL/GenBank/DDBJ whole genome shotgun (WGS) entry which is preliminary data.</text>
</comment>
<feature type="domain" description="Helicase C-terminal" evidence="14">
    <location>
        <begin position="1456"/>
        <end position="1610"/>
    </location>
</feature>
<dbReference type="GO" id="GO:0000812">
    <property type="term" value="C:Swr1 complex"/>
    <property type="evidence" value="ECO:0007669"/>
    <property type="project" value="TreeGrafter"/>
</dbReference>
<dbReference type="CDD" id="cd18793">
    <property type="entry name" value="SF2_C_SNF"/>
    <property type="match status" value="1"/>
</dbReference>
<keyword evidence="16" id="KW-1185">Reference proteome</keyword>
<dbReference type="InterPro" id="IPR014001">
    <property type="entry name" value="Helicase_ATP-bd"/>
</dbReference>
<feature type="compositionally biased region" description="Basic and acidic residues" evidence="12">
    <location>
        <begin position="8"/>
        <end position="20"/>
    </location>
</feature>
<dbReference type="OrthoDB" id="372624at2759"/>
<evidence type="ECO:0000256" key="12">
    <source>
        <dbReference type="SAM" id="MobiDB-lite"/>
    </source>
</evidence>
<dbReference type="InterPro" id="IPR049730">
    <property type="entry name" value="SNF2/RAD54-like_C"/>
</dbReference>
<dbReference type="EC" id="3.6.4.12" evidence="3"/>
<dbReference type="InterPro" id="IPR050520">
    <property type="entry name" value="INO80/SWR1_helicase"/>
</dbReference>
<feature type="region of interest" description="Disordered" evidence="12">
    <location>
        <begin position="525"/>
        <end position="890"/>
    </location>
</feature>
<comment type="subcellular location">
    <subcellularLocation>
        <location evidence="1">Nucleus</location>
    </subcellularLocation>
</comment>
<dbReference type="Gene3D" id="3.40.50.10810">
    <property type="entry name" value="Tandem AAA-ATPase domain"/>
    <property type="match status" value="1"/>
</dbReference>
<gene>
    <name evidence="15" type="primary">SWR1</name>
    <name evidence="15" type="ORF">LshimejAT787_0408710</name>
</gene>
<evidence type="ECO:0000256" key="2">
    <source>
        <dbReference type="ARBA" id="ARBA00009220"/>
    </source>
</evidence>
<dbReference type="Pfam" id="PF00271">
    <property type="entry name" value="Helicase_C"/>
    <property type="match status" value="1"/>
</dbReference>
<dbReference type="GO" id="GO:0005524">
    <property type="term" value="F:ATP binding"/>
    <property type="evidence" value="ECO:0007669"/>
    <property type="project" value="UniProtKB-KW"/>
</dbReference>
<dbReference type="SMART" id="SM00490">
    <property type="entry name" value="HELICc"/>
    <property type="match status" value="1"/>
</dbReference>
<keyword evidence="7" id="KW-0067">ATP-binding</keyword>
<dbReference type="InterPro" id="IPR038718">
    <property type="entry name" value="SNF2-like_sf"/>
</dbReference>
<feature type="compositionally biased region" description="Acidic residues" evidence="12">
    <location>
        <begin position="1685"/>
        <end position="1697"/>
    </location>
</feature>
<dbReference type="SMART" id="SM00487">
    <property type="entry name" value="DEXDc"/>
    <property type="match status" value="1"/>
</dbReference>
<dbReference type="GO" id="GO:0042393">
    <property type="term" value="F:histone binding"/>
    <property type="evidence" value="ECO:0007669"/>
    <property type="project" value="TreeGrafter"/>
</dbReference>
<dbReference type="PANTHER" id="PTHR45685">
    <property type="entry name" value="HELICASE SRCAP-RELATED"/>
    <property type="match status" value="1"/>
</dbReference>
<dbReference type="GO" id="GO:0016887">
    <property type="term" value="F:ATP hydrolysis activity"/>
    <property type="evidence" value="ECO:0007669"/>
    <property type="project" value="TreeGrafter"/>
</dbReference>
<sequence length="1720" mass="192580">MPANGLRSGREQEARGRVQEGRGVAAAAYGKGGVKSKQKGVKGVKSGVMVTEGMLEAERADLIARKQAQLEAVVDSHDTLVREMFHMDKFTNMLQYDPAVAKTDDTKVFRDYKAMYDLFDMAVSGPSRATRRSRQEQAHLLKNAFISAPLPTVTPSPAKKKQIKRRKTAANGLDSNKAKGKADHVSESRDARASVFNDETPEGIPPESISAVLVHRNPPEKDDDEIERISPPAKRRKLSSTGVQDSISPASRRSGRLTRPVVNVNVDVPSTESTGNTDQHVTQSATALPPPIKRRKVRVNEPPLVTISAPPAPPKFNIKRVKLIIRKPPPPITNPRQRPPPAQHNYSVNNFLSSYVTLNDEDVDEDALQRQVQTDAEILERVERCRNKGFLFLDPEPGIGHNIQASLPAQRNKRDHWDHVIENACQLRQVWIKRTSGQQLAGQIAKLVRAYWDGQEAKKEKLRIQEERRLRALAKATIRMVTDEWKKAVFHIREQERLKLEAEELRRGREHLDAILDQSGQLLETQQGDLTRGDLSQSRSRSASLSFGGWGSEDDDDTDEDEDEEDVDDAGDQDEDDDDDDQEMDTEEDEDTHPLQRDGAGPSSSPTHLDVDDSSDMEEDTNTRMLLGNPDVSSAPASVHSSIFEDPAETEISRPSVDADAADEDVQSEPSYVLEVNELMNAAQDRSPQCPPHPPPFIDSNTATDEHLVTPKSQPLSLPRLYSSEAVVSGVSPSSQTPVPSHQSTPHTRDNVCSEDESQAGLQHDAPASSPRSTSPAPSSSDAVSGPSPEHSPPEFPSHPSILDSDATEISPRDGKSVEDAVPSKLEPAGSANDAAPRGPSASPRSLPWNVEDNEEHAETSAEPVTDLTQQHEESSQGVGVEPSSIPESREQEDAIFVPAYLKPFAVAPVQWDPGAKIVPPLLLRGVLRPYQQSGLEWLASLHMNNLNGILADEMGLGKTIQTIALLAHLACDRGIWGPHLIVVPTSVLLNWEMEFKKFLPGFRVLSYHGSTKRRKELRQGWNDRHHFNVCITSYTLASRDAHIFKRKAWYYMILDEAHMIKNFKSQRWNILLMFRSWRRLLLTGTPLQNNLTELWALLQFLMSGANFASLKDFGDWFSNPLEKAIEMGNTNDDETQQRVSKLHTVLRPYLLRRLKRDVEKELPSKHEHLVLCPLSKRQRFLYDEFMSRAHTRAALQSGIYQKIANILMQLRKVCNHPDLFEVRPIVTSFAMERSASADFEIKELLIRRLLQSADDGVNLGVLGLQFIDNQNSSIISALETRRLDATSLLPMISESPGEPPPKDNRTIAGFRKYAAYMQRASTIARWSHIGYLNRLRCSTRPIYSSELLTLATRFHQPILPISSFHTGRPDWEAVRVVNAMVKSYETRAEEMEDVIDRFAFVTPAVVALDLPRFTFSGREAPLVAQPATFDNVLHKASVKLQIAFPDPSLLQYDCGKLQVLTRLLREKKAGGHRVLIFTQMTKILDILEIYLNFHGYLYLRLDGATKIEDRQYITERFNANPRIFCFIASSRSGGVGINLTGADTVIFYDSDFNPQMDRQCEDRAHRIGQIRDVHIYRFVSQHTVEEALLRKANQKRSLDDLVIQKGEFDWRSLFKDESALSKALEEFEDTEDVHAAAVAATEEVVMQGADEADFGGDMGEAISAIQEASEEGSGSLPSNIGETVPEDEPEVEEEEGGSVVDYMLAMVQRDYEFFREWRL</sequence>
<dbReference type="PROSITE" id="PS51194">
    <property type="entry name" value="HELICASE_CTER"/>
    <property type="match status" value="1"/>
</dbReference>
<dbReference type="Pfam" id="PF07529">
    <property type="entry name" value="HSA"/>
    <property type="match status" value="1"/>
</dbReference>
<feature type="region of interest" description="Disordered" evidence="12">
    <location>
        <begin position="1669"/>
        <end position="1698"/>
    </location>
</feature>
<feature type="region of interest" description="Disordered" evidence="12">
    <location>
        <begin position="151"/>
        <end position="256"/>
    </location>
</feature>
<evidence type="ECO:0000256" key="10">
    <source>
        <dbReference type="ARBA" id="ARBA00023159"/>
    </source>
</evidence>
<evidence type="ECO:0000256" key="5">
    <source>
        <dbReference type="ARBA" id="ARBA00022801"/>
    </source>
</evidence>
<evidence type="ECO:0000256" key="7">
    <source>
        <dbReference type="ARBA" id="ARBA00022840"/>
    </source>
</evidence>
<dbReference type="GO" id="GO:0003678">
    <property type="term" value="F:DNA helicase activity"/>
    <property type="evidence" value="ECO:0007669"/>
    <property type="project" value="UniProtKB-EC"/>
</dbReference>
<evidence type="ECO:0000313" key="16">
    <source>
        <dbReference type="Proteomes" id="UP001063166"/>
    </source>
</evidence>
<evidence type="ECO:0000256" key="9">
    <source>
        <dbReference type="ARBA" id="ARBA00023125"/>
    </source>
</evidence>
<evidence type="ECO:0000256" key="3">
    <source>
        <dbReference type="ARBA" id="ARBA00012551"/>
    </source>
</evidence>
<keyword evidence="8" id="KW-0156">Chromatin regulator</keyword>
<keyword evidence="9" id="KW-0238">DNA-binding</keyword>
<keyword evidence="5" id="KW-0378">Hydrolase</keyword>
<feature type="compositionally biased region" description="Basic and acidic residues" evidence="12">
    <location>
        <begin position="176"/>
        <end position="192"/>
    </location>
</feature>
<feature type="compositionally biased region" description="Acidic residues" evidence="12">
    <location>
        <begin position="552"/>
        <end position="591"/>
    </location>
</feature>
<organism evidence="15 16">
    <name type="scientific">Lyophyllum shimeji</name>
    <name type="common">Hon-shimeji</name>
    <name type="synonym">Tricholoma shimeji</name>
    <dbReference type="NCBI Taxonomy" id="47721"/>
    <lineage>
        <taxon>Eukaryota</taxon>
        <taxon>Fungi</taxon>
        <taxon>Dikarya</taxon>
        <taxon>Basidiomycota</taxon>
        <taxon>Agaricomycotina</taxon>
        <taxon>Agaricomycetes</taxon>
        <taxon>Agaricomycetidae</taxon>
        <taxon>Agaricales</taxon>
        <taxon>Tricholomatineae</taxon>
        <taxon>Lyophyllaceae</taxon>
        <taxon>Lyophyllum</taxon>
    </lineage>
</organism>
<dbReference type="SUPFAM" id="SSF52540">
    <property type="entry name" value="P-loop containing nucleoside triphosphate hydrolases"/>
    <property type="match status" value="2"/>
</dbReference>
<name>A0A9P3PKX7_LYOSH</name>
<evidence type="ECO:0000313" key="15">
    <source>
        <dbReference type="EMBL" id="GLB37820.1"/>
    </source>
</evidence>
<dbReference type="InterPro" id="IPR001650">
    <property type="entry name" value="Helicase_C-like"/>
</dbReference>
<evidence type="ECO:0000256" key="8">
    <source>
        <dbReference type="ARBA" id="ARBA00022853"/>
    </source>
</evidence>
<feature type="compositionally biased region" description="Low complexity" evidence="12">
    <location>
        <begin position="766"/>
        <end position="789"/>
    </location>
</feature>
<dbReference type="Proteomes" id="UP001063166">
    <property type="component" value="Unassembled WGS sequence"/>
</dbReference>
<dbReference type="GO" id="GO:0006338">
    <property type="term" value="P:chromatin remodeling"/>
    <property type="evidence" value="ECO:0007669"/>
    <property type="project" value="TreeGrafter"/>
</dbReference>
<evidence type="ECO:0000259" key="14">
    <source>
        <dbReference type="PROSITE" id="PS51194"/>
    </source>
</evidence>
<evidence type="ECO:0000256" key="1">
    <source>
        <dbReference type="ARBA" id="ARBA00004123"/>
    </source>
</evidence>
<dbReference type="InterPro" id="IPR014012">
    <property type="entry name" value="HSA_dom"/>
</dbReference>
<reference evidence="15" key="1">
    <citation type="submission" date="2022-07" db="EMBL/GenBank/DDBJ databases">
        <title>The genome of Lyophyllum shimeji provides insight into the initial evolution of ectomycorrhizal fungal genome.</title>
        <authorList>
            <person name="Kobayashi Y."/>
            <person name="Shibata T."/>
            <person name="Hirakawa H."/>
            <person name="Shigenobu S."/>
            <person name="Nishiyama T."/>
            <person name="Yamada A."/>
            <person name="Hasebe M."/>
            <person name="Kawaguchi M."/>
        </authorList>
    </citation>
    <scope>NUCLEOTIDE SEQUENCE</scope>
    <source>
        <strain evidence="15">AT787</strain>
    </source>
</reference>
<dbReference type="EMBL" id="BRPK01000004">
    <property type="protein sequence ID" value="GLB37820.1"/>
    <property type="molecule type" value="Genomic_DNA"/>
</dbReference>
<keyword evidence="6 15" id="KW-0347">Helicase</keyword>
<feature type="compositionally biased region" description="Polar residues" evidence="12">
    <location>
        <begin position="631"/>
        <end position="641"/>
    </location>
</feature>
<dbReference type="PROSITE" id="PS51192">
    <property type="entry name" value="HELICASE_ATP_BIND_1"/>
    <property type="match status" value="1"/>
</dbReference>
<evidence type="ECO:0000256" key="6">
    <source>
        <dbReference type="ARBA" id="ARBA00022806"/>
    </source>
</evidence>
<keyword evidence="11" id="KW-0539">Nucleus</keyword>
<dbReference type="Gene3D" id="3.40.50.300">
    <property type="entry name" value="P-loop containing nucleotide triphosphate hydrolases"/>
    <property type="match status" value="1"/>
</dbReference>
<feature type="compositionally biased region" description="Polar residues" evidence="12">
    <location>
        <begin position="239"/>
        <end position="251"/>
    </location>
</feature>
<feature type="compositionally biased region" description="Low complexity" evidence="12">
    <location>
        <begin position="535"/>
        <end position="546"/>
    </location>
</feature>
<feature type="region of interest" description="Disordered" evidence="12">
    <location>
        <begin position="1"/>
        <end position="22"/>
    </location>
</feature>
<evidence type="ECO:0000259" key="13">
    <source>
        <dbReference type="PROSITE" id="PS51192"/>
    </source>
</evidence>
<feature type="compositionally biased region" description="Polar residues" evidence="12">
    <location>
        <begin position="731"/>
        <end position="746"/>
    </location>
</feature>
<keyword evidence="4" id="KW-0547">Nucleotide-binding</keyword>